<reference evidence="2 3" key="1">
    <citation type="submission" date="2016-11" db="EMBL/GenBank/DDBJ databases">
        <title>The macronuclear genome of Stentor coeruleus: a giant cell with tiny introns.</title>
        <authorList>
            <person name="Slabodnick M."/>
            <person name="Ruby J.G."/>
            <person name="Reiff S.B."/>
            <person name="Swart E.C."/>
            <person name="Gosai S."/>
            <person name="Prabakaran S."/>
            <person name="Witkowska E."/>
            <person name="Larue G.E."/>
            <person name="Fisher S."/>
            <person name="Freeman R.M."/>
            <person name="Gunawardena J."/>
            <person name="Chu W."/>
            <person name="Stover N.A."/>
            <person name="Gregory B.D."/>
            <person name="Nowacki M."/>
            <person name="Derisi J."/>
            <person name="Roy S.W."/>
            <person name="Marshall W.F."/>
            <person name="Sood P."/>
        </authorList>
    </citation>
    <scope>NUCLEOTIDE SEQUENCE [LARGE SCALE GENOMIC DNA]</scope>
    <source>
        <strain evidence="2">WM001</strain>
    </source>
</reference>
<organism evidence="2 3">
    <name type="scientific">Stentor coeruleus</name>
    <dbReference type="NCBI Taxonomy" id="5963"/>
    <lineage>
        <taxon>Eukaryota</taxon>
        <taxon>Sar</taxon>
        <taxon>Alveolata</taxon>
        <taxon>Ciliophora</taxon>
        <taxon>Postciliodesmatophora</taxon>
        <taxon>Heterotrichea</taxon>
        <taxon>Heterotrichida</taxon>
        <taxon>Stentoridae</taxon>
        <taxon>Stentor</taxon>
    </lineage>
</organism>
<feature type="transmembrane region" description="Helical" evidence="1">
    <location>
        <begin position="174"/>
        <end position="195"/>
    </location>
</feature>
<sequence>MDIVEIPEAEEDYEVDYDCSKGLNSQMEFDFNRMTTDYVDEEQAYDLYFIEEVFMRFANFAVSLSLSFILIELYFLKILPLAYSVLPLLILELKLLTNFLLKFKDEYEIISNICKSEYFLDSIESIGNIISYILLIMFLFNKLTYLSIICIPWVLTSIFKLITKANLANNCISLSSIVRMFSIWIKIFTLIAFGFKIDNFLSYSWKIALIPIYISLIICFIICIASIILIVLQYITGEEDKNALTANFWLIYTSLGAIISFMTFIFNKNTHYILISIVYIIGFSIITRFCREKLAYWWWEFFISEMGTPIVFDYENIHLTIPDSQKVYIKGTFTEKLKKAIILTPKALVKLANHKIQTKSEKIVRKKHNRSSSHAFELKSFKVKGKKHTPKSKSMDVAAGIDSLDLSKFQNLCKFCFRETVNCKFVSCGHGGVCMYCGDIILKSKRKCYICGAEIVNIIKDEPDTENNMLYVIEESLD</sequence>
<dbReference type="AlphaFoldDB" id="A0A1R2B8Q7"/>
<feature type="transmembrane region" description="Helical" evidence="1">
    <location>
        <begin position="57"/>
        <end position="75"/>
    </location>
</feature>
<dbReference type="Gene3D" id="3.30.40.10">
    <property type="entry name" value="Zinc/RING finger domain, C3HC4 (zinc finger)"/>
    <property type="match status" value="1"/>
</dbReference>
<feature type="transmembrane region" description="Helical" evidence="1">
    <location>
        <begin position="272"/>
        <end position="290"/>
    </location>
</feature>
<evidence type="ECO:0000313" key="3">
    <source>
        <dbReference type="Proteomes" id="UP000187209"/>
    </source>
</evidence>
<accession>A0A1R2B8Q7</accession>
<keyword evidence="1" id="KW-1133">Transmembrane helix</keyword>
<evidence type="ECO:0000256" key="1">
    <source>
        <dbReference type="SAM" id="Phobius"/>
    </source>
</evidence>
<feature type="transmembrane region" description="Helical" evidence="1">
    <location>
        <begin position="207"/>
        <end position="232"/>
    </location>
</feature>
<gene>
    <name evidence="2" type="ORF">SteCoe_28205</name>
</gene>
<comment type="caution">
    <text evidence="2">The sequence shown here is derived from an EMBL/GenBank/DDBJ whole genome shotgun (WGS) entry which is preliminary data.</text>
</comment>
<evidence type="ECO:0000313" key="2">
    <source>
        <dbReference type="EMBL" id="OMJ73168.1"/>
    </source>
</evidence>
<keyword evidence="3" id="KW-1185">Reference proteome</keyword>
<name>A0A1R2B8Q7_9CILI</name>
<feature type="transmembrane region" description="Helical" evidence="1">
    <location>
        <begin position="244"/>
        <end position="266"/>
    </location>
</feature>
<evidence type="ECO:0008006" key="4">
    <source>
        <dbReference type="Google" id="ProtNLM"/>
    </source>
</evidence>
<keyword evidence="1" id="KW-0472">Membrane</keyword>
<dbReference type="Proteomes" id="UP000187209">
    <property type="component" value="Unassembled WGS sequence"/>
</dbReference>
<protein>
    <recommendedName>
        <fullName evidence="4">RING-type domain-containing protein</fullName>
    </recommendedName>
</protein>
<proteinExistence type="predicted"/>
<dbReference type="EMBL" id="MPUH01000841">
    <property type="protein sequence ID" value="OMJ73168.1"/>
    <property type="molecule type" value="Genomic_DNA"/>
</dbReference>
<dbReference type="InterPro" id="IPR013083">
    <property type="entry name" value="Znf_RING/FYVE/PHD"/>
</dbReference>
<dbReference type="Pfam" id="PF13920">
    <property type="entry name" value="zf-C3HC4_3"/>
    <property type="match status" value="1"/>
</dbReference>
<dbReference type="OrthoDB" id="3045089at2759"/>
<keyword evidence="1" id="KW-0812">Transmembrane</keyword>